<evidence type="ECO:0000256" key="1">
    <source>
        <dbReference type="SAM" id="MobiDB-lite"/>
    </source>
</evidence>
<dbReference type="OrthoDB" id="8113027at2759"/>
<dbReference type="GO" id="GO:0009416">
    <property type="term" value="P:response to light stimulus"/>
    <property type="evidence" value="ECO:0007669"/>
    <property type="project" value="EnsemblMetazoa"/>
</dbReference>
<sequence length="144" mass="16405">MRESRKHERQTEETEPITRSTDSRSNCSIVFSSFEEAVTLAIGHLFFLLLFIYLEEKEVGDSEMSGQSALMANLADVVKEAKDEEIPMPKSNDFFESKTFRLLTLMLYMGGVSGMGLTLAVYYLFIWDSRMPPLPVFKHTHPIG</sequence>
<accession>B4Q1R5</accession>
<reference evidence="3 4" key="2">
    <citation type="journal article" date="2007" name="PLoS Biol.">
        <title>Principles of genome evolution in the Drosophila melanogaster species group.</title>
        <authorList>
            <person name="Ranz J.M."/>
            <person name="Maurin D."/>
            <person name="Chan Y.S."/>
            <person name="von Grotthuss M."/>
            <person name="Hillier L.W."/>
            <person name="Roote J."/>
            <person name="Ashburner M."/>
            <person name="Bergman C.M."/>
        </authorList>
    </citation>
    <scope>NUCLEOTIDE SEQUENCE [LARGE SCALE GENOMIC DNA]</scope>
    <source>
        <strain evidence="4">Tai18E2 / Tucson 14021-0261.01</strain>
    </source>
</reference>
<keyword evidence="2" id="KW-0472">Membrane</keyword>
<dbReference type="GO" id="GO:0033583">
    <property type="term" value="C:rhabdomere membrane"/>
    <property type="evidence" value="ECO:0007669"/>
    <property type="project" value="EnsemblMetazoa"/>
</dbReference>
<evidence type="ECO:0000313" key="3">
    <source>
        <dbReference type="EMBL" id="EDX02490.2"/>
    </source>
</evidence>
<dbReference type="Proteomes" id="UP000002282">
    <property type="component" value="Chromosome X"/>
</dbReference>
<reference evidence="3 4" key="1">
    <citation type="journal article" date="2007" name="Nature">
        <title>Evolution of genes and genomes on the Drosophila phylogeny.</title>
        <authorList>
            <consortium name="Drosophila 12 Genomes Consortium"/>
            <person name="Clark A.G."/>
            <person name="Eisen M.B."/>
            <person name="Smith D.R."/>
            <person name="Bergman C.M."/>
            <person name="Oliver B."/>
            <person name="Markow T.A."/>
            <person name="Kaufman T.C."/>
            <person name="Kellis M."/>
            <person name="Gelbart W."/>
            <person name="Iyer V.N."/>
            <person name="Pollard D.A."/>
            <person name="Sackton T.B."/>
            <person name="Larracuente A.M."/>
            <person name="Singh N.D."/>
            <person name="Abad J.P."/>
            <person name="Abt D.N."/>
            <person name="Adryan B."/>
            <person name="Aguade M."/>
            <person name="Akashi H."/>
            <person name="Anderson W.W."/>
            <person name="Aquadro C.F."/>
            <person name="Ardell D.H."/>
            <person name="Arguello R."/>
            <person name="Artieri C.G."/>
            <person name="Barbash D.A."/>
            <person name="Barker D."/>
            <person name="Barsanti P."/>
            <person name="Batterham P."/>
            <person name="Batzoglou S."/>
            <person name="Begun D."/>
            <person name="Bhutkar A."/>
            <person name="Blanco E."/>
            <person name="Bosak S.A."/>
            <person name="Bradley R.K."/>
            <person name="Brand A.D."/>
            <person name="Brent M.R."/>
            <person name="Brooks A.N."/>
            <person name="Brown R.H."/>
            <person name="Butlin R.K."/>
            <person name="Caggese C."/>
            <person name="Calvi B.R."/>
            <person name="Bernardo de Carvalho A."/>
            <person name="Caspi A."/>
            <person name="Castrezana S."/>
            <person name="Celniker S.E."/>
            <person name="Chang J.L."/>
            <person name="Chapple C."/>
            <person name="Chatterji S."/>
            <person name="Chinwalla A."/>
            <person name="Civetta A."/>
            <person name="Clifton S.W."/>
            <person name="Comeron J.M."/>
            <person name="Costello J.C."/>
            <person name="Coyne J.A."/>
            <person name="Daub J."/>
            <person name="David R.G."/>
            <person name="Delcher A.L."/>
            <person name="Delehaunty K."/>
            <person name="Do C.B."/>
            <person name="Ebling H."/>
            <person name="Edwards K."/>
            <person name="Eickbush T."/>
            <person name="Evans J.D."/>
            <person name="Filipski A."/>
            <person name="Findeiss S."/>
            <person name="Freyhult E."/>
            <person name="Fulton L."/>
            <person name="Fulton R."/>
            <person name="Garcia A.C."/>
            <person name="Gardiner A."/>
            <person name="Garfield D.A."/>
            <person name="Garvin B.E."/>
            <person name="Gibson G."/>
            <person name="Gilbert D."/>
            <person name="Gnerre S."/>
            <person name="Godfrey J."/>
            <person name="Good R."/>
            <person name="Gotea V."/>
            <person name="Gravely B."/>
            <person name="Greenberg A.J."/>
            <person name="Griffiths-Jones S."/>
            <person name="Gross S."/>
            <person name="Guigo R."/>
            <person name="Gustafson E.A."/>
            <person name="Haerty W."/>
            <person name="Hahn M.W."/>
            <person name="Halligan D.L."/>
            <person name="Halpern A.L."/>
            <person name="Halter G.M."/>
            <person name="Han M.V."/>
            <person name="Heger A."/>
            <person name="Hillier L."/>
            <person name="Hinrichs A.S."/>
            <person name="Holmes I."/>
            <person name="Hoskins R.A."/>
            <person name="Hubisz M.J."/>
            <person name="Hultmark D."/>
            <person name="Huntley M.A."/>
            <person name="Jaffe D.B."/>
            <person name="Jagadeeshan S."/>
            <person name="Jeck W.R."/>
            <person name="Johnson J."/>
            <person name="Jones C.D."/>
            <person name="Jordan W.C."/>
            <person name="Karpen G.H."/>
            <person name="Kataoka E."/>
            <person name="Keightley P.D."/>
            <person name="Kheradpour P."/>
            <person name="Kirkness E.F."/>
            <person name="Koerich L.B."/>
            <person name="Kristiansen K."/>
            <person name="Kudrna D."/>
            <person name="Kulathinal R.J."/>
            <person name="Kumar S."/>
            <person name="Kwok R."/>
            <person name="Lander E."/>
            <person name="Langley C.H."/>
            <person name="Lapoint R."/>
            <person name="Lazzaro B.P."/>
            <person name="Lee S.J."/>
            <person name="Levesque L."/>
            <person name="Li R."/>
            <person name="Lin C.F."/>
            <person name="Lin M.F."/>
            <person name="Lindblad-Toh K."/>
            <person name="Llopart A."/>
            <person name="Long M."/>
            <person name="Low L."/>
            <person name="Lozovsky E."/>
            <person name="Lu J."/>
            <person name="Luo M."/>
            <person name="Machado C.A."/>
            <person name="Makalowski W."/>
            <person name="Marzo M."/>
            <person name="Matsuda M."/>
            <person name="Matzkin L."/>
            <person name="McAllister B."/>
            <person name="McBride C.S."/>
            <person name="McKernan B."/>
            <person name="McKernan K."/>
            <person name="Mendez-Lago M."/>
            <person name="Minx P."/>
            <person name="Mollenhauer M.U."/>
            <person name="Montooth K."/>
            <person name="Mount S.M."/>
            <person name="Mu X."/>
            <person name="Myers E."/>
            <person name="Negre B."/>
            <person name="Newfeld S."/>
            <person name="Nielsen R."/>
            <person name="Noor M.A."/>
            <person name="O'Grady P."/>
            <person name="Pachter L."/>
            <person name="Papaceit M."/>
            <person name="Parisi M.J."/>
            <person name="Parisi M."/>
            <person name="Parts L."/>
            <person name="Pedersen J.S."/>
            <person name="Pesole G."/>
            <person name="Phillippy A.M."/>
            <person name="Ponting C.P."/>
            <person name="Pop M."/>
            <person name="Porcelli D."/>
            <person name="Powell J.R."/>
            <person name="Prohaska S."/>
            <person name="Pruitt K."/>
            <person name="Puig M."/>
            <person name="Quesneville H."/>
            <person name="Ram K.R."/>
            <person name="Rand D."/>
            <person name="Rasmussen M.D."/>
            <person name="Reed L.K."/>
            <person name="Reenan R."/>
            <person name="Reily A."/>
            <person name="Remington K.A."/>
            <person name="Rieger T.T."/>
            <person name="Ritchie M.G."/>
            <person name="Robin C."/>
            <person name="Rogers Y.H."/>
            <person name="Rohde C."/>
            <person name="Rozas J."/>
            <person name="Rubenfield M.J."/>
            <person name="Ruiz A."/>
            <person name="Russo S."/>
            <person name="Salzberg S.L."/>
            <person name="Sanchez-Gracia A."/>
            <person name="Saranga D.J."/>
            <person name="Sato H."/>
            <person name="Schaeffer S.W."/>
            <person name="Schatz M.C."/>
            <person name="Schlenke T."/>
            <person name="Schwartz R."/>
            <person name="Segarra C."/>
            <person name="Singh R.S."/>
            <person name="Sirot L."/>
            <person name="Sirota M."/>
            <person name="Sisneros N.B."/>
            <person name="Smith C.D."/>
            <person name="Smith T.F."/>
            <person name="Spieth J."/>
            <person name="Stage D.E."/>
            <person name="Stark A."/>
            <person name="Stephan W."/>
            <person name="Strausberg R.L."/>
            <person name="Strempel S."/>
            <person name="Sturgill D."/>
            <person name="Sutton G."/>
            <person name="Sutton G.G."/>
            <person name="Tao W."/>
            <person name="Teichmann S."/>
            <person name="Tobari Y.N."/>
            <person name="Tomimura Y."/>
            <person name="Tsolas J.M."/>
            <person name="Valente V.L."/>
            <person name="Venter E."/>
            <person name="Venter J.C."/>
            <person name="Vicario S."/>
            <person name="Vieira F.G."/>
            <person name="Vilella A.J."/>
            <person name="Villasante A."/>
            <person name="Walenz B."/>
            <person name="Wang J."/>
            <person name="Wasserman M."/>
            <person name="Watts T."/>
            <person name="Wilson D."/>
            <person name="Wilson R.K."/>
            <person name="Wing R.A."/>
            <person name="Wolfner M.F."/>
            <person name="Wong A."/>
            <person name="Wong G.K."/>
            <person name="Wu C.I."/>
            <person name="Wu G."/>
            <person name="Yamamoto D."/>
            <person name="Yang H.P."/>
            <person name="Yang S.P."/>
            <person name="Yorke J.A."/>
            <person name="Yoshida K."/>
            <person name="Zdobnov E."/>
            <person name="Zhang P."/>
            <person name="Zhang Y."/>
            <person name="Zimin A.V."/>
            <person name="Baldwin J."/>
            <person name="Abdouelleil A."/>
            <person name="Abdulkadir J."/>
            <person name="Abebe A."/>
            <person name="Abera B."/>
            <person name="Abreu J."/>
            <person name="Acer S.C."/>
            <person name="Aftuck L."/>
            <person name="Alexander A."/>
            <person name="An P."/>
            <person name="Anderson E."/>
            <person name="Anderson S."/>
            <person name="Arachi H."/>
            <person name="Azer M."/>
            <person name="Bachantsang P."/>
            <person name="Barry A."/>
            <person name="Bayul T."/>
            <person name="Berlin A."/>
            <person name="Bessette D."/>
            <person name="Bloom T."/>
            <person name="Blye J."/>
            <person name="Boguslavskiy L."/>
            <person name="Bonnet C."/>
            <person name="Boukhgalter B."/>
            <person name="Bourzgui I."/>
            <person name="Brown A."/>
            <person name="Cahill P."/>
            <person name="Channer S."/>
            <person name="Cheshatsang Y."/>
            <person name="Chuda L."/>
            <person name="Citroen M."/>
            <person name="Collymore A."/>
            <person name="Cooke P."/>
            <person name="Costello M."/>
            <person name="D'Aco K."/>
            <person name="Daza R."/>
            <person name="De Haan G."/>
            <person name="DeGray S."/>
            <person name="DeMaso C."/>
            <person name="Dhargay N."/>
            <person name="Dooley K."/>
            <person name="Dooley E."/>
            <person name="Doricent M."/>
            <person name="Dorje P."/>
            <person name="Dorjee K."/>
            <person name="Dupes A."/>
            <person name="Elong R."/>
            <person name="Falk J."/>
            <person name="Farina A."/>
            <person name="Faro S."/>
            <person name="Ferguson D."/>
            <person name="Fisher S."/>
            <person name="Foley C.D."/>
            <person name="Franke A."/>
            <person name="Friedrich D."/>
            <person name="Gadbois L."/>
            <person name="Gearin G."/>
            <person name="Gearin C.R."/>
            <person name="Giannoukos G."/>
            <person name="Goode T."/>
            <person name="Graham J."/>
            <person name="Grandbois E."/>
            <person name="Grewal S."/>
            <person name="Gyaltsen K."/>
            <person name="Hafez N."/>
            <person name="Hagos B."/>
            <person name="Hall J."/>
            <person name="Henson C."/>
            <person name="Hollinger A."/>
            <person name="Honan T."/>
            <person name="Huard M.D."/>
            <person name="Hughes L."/>
            <person name="Hurhula B."/>
            <person name="Husby M.E."/>
            <person name="Kamat A."/>
            <person name="Kanga B."/>
            <person name="Kashin S."/>
            <person name="Khazanovich D."/>
            <person name="Kisner P."/>
            <person name="Lance K."/>
            <person name="Lara M."/>
            <person name="Lee W."/>
            <person name="Lennon N."/>
            <person name="Letendre F."/>
            <person name="LeVine R."/>
            <person name="Lipovsky A."/>
            <person name="Liu X."/>
            <person name="Liu J."/>
            <person name="Liu S."/>
            <person name="Lokyitsang T."/>
            <person name="Lokyitsang Y."/>
            <person name="Lubonja R."/>
            <person name="Lui A."/>
            <person name="MacDonald P."/>
            <person name="Magnisalis V."/>
            <person name="Maru K."/>
            <person name="Matthews C."/>
            <person name="McCusker W."/>
            <person name="McDonough S."/>
            <person name="Mehta T."/>
            <person name="Meldrim J."/>
            <person name="Meneus L."/>
            <person name="Mihai O."/>
            <person name="Mihalev A."/>
            <person name="Mihova T."/>
            <person name="Mittelman R."/>
            <person name="Mlenga V."/>
            <person name="Montmayeur A."/>
            <person name="Mulrain L."/>
            <person name="Navidi A."/>
            <person name="Naylor J."/>
            <person name="Negash T."/>
            <person name="Nguyen T."/>
            <person name="Nguyen N."/>
            <person name="Nicol R."/>
            <person name="Norbu C."/>
            <person name="Norbu N."/>
            <person name="Novod N."/>
            <person name="O'Neill B."/>
            <person name="Osman S."/>
            <person name="Markiewicz E."/>
            <person name="Oyono O.L."/>
            <person name="Patti C."/>
            <person name="Phunkhang P."/>
            <person name="Pierre F."/>
            <person name="Priest M."/>
            <person name="Raghuraman S."/>
            <person name="Rege F."/>
            <person name="Reyes R."/>
            <person name="Rise C."/>
            <person name="Rogov P."/>
            <person name="Ross K."/>
            <person name="Ryan E."/>
            <person name="Settipalli S."/>
            <person name="Shea T."/>
            <person name="Sherpa N."/>
            <person name="Shi L."/>
            <person name="Shih D."/>
            <person name="Sparrow T."/>
            <person name="Spaulding J."/>
            <person name="Stalker J."/>
            <person name="Stange-Thomann N."/>
            <person name="Stavropoulos S."/>
            <person name="Stone C."/>
            <person name="Strader C."/>
            <person name="Tesfaye S."/>
            <person name="Thomson T."/>
            <person name="Thoulutsang Y."/>
            <person name="Thoulutsang D."/>
            <person name="Topham K."/>
            <person name="Topping I."/>
            <person name="Tsamla T."/>
            <person name="Vassiliev H."/>
            <person name="Vo A."/>
            <person name="Wangchuk T."/>
            <person name="Wangdi T."/>
            <person name="Weiand M."/>
            <person name="Wilkinson J."/>
            <person name="Wilson A."/>
            <person name="Yadav S."/>
            <person name="Young G."/>
            <person name="Yu Q."/>
            <person name="Zembek L."/>
            <person name="Zhong D."/>
            <person name="Zimmer A."/>
            <person name="Zwirko Z."/>
            <person name="Jaffe D.B."/>
            <person name="Alvarez P."/>
            <person name="Brockman W."/>
            <person name="Butler J."/>
            <person name="Chin C."/>
            <person name="Gnerre S."/>
            <person name="Grabherr M."/>
            <person name="Kleber M."/>
            <person name="Mauceli E."/>
            <person name="MacCallum I."/>
        </authorList>
    </citation>
    <scope>NUCLEOTIDE SEQUENCE [LARGE SCALE GENOMIC DNA]</scope>
    <source>
        <strain evidence="4">Tai18E2 / Tucson 14021-0261.01</strain>
    </source>
</reference>
<name>B4Q1R5_DROYA</name>
<gene>
    <name evidence="3" type="primary">Dyak\GE17601</name>
    <name evidence="3" type="synonym">dyak_GLEANR_18917</name>
    <name evidence="3" type="synonym">GE17601</name>
    <name evidence="3" type="ORF">Dyak_GE17601</name>
</gene>
<feature type="region of interest" description="Disordered" evidence="1">
    <location>
        <begin position="1"/>
        <end position="23"/>
    </location>
</feature>
<dbReference type="eggNOG" id="ENOG502T8IS">
    <property type="taxonomic scope" value="Eukaryota"/>
</dbReference>
<keyword evidence="4" id="KW-1185">Reference proteome</keyword>
<dbReference type="GO" id="GO:0016027">
    <property type="term" value="C:inaD signaling complex"/>
    <property type="evidence" value="ECO:0007669"/>
    <property type="project" value="EnsemblMetazoa"/>
</dbReference>
<proteinExistence type="predicted"/>
<organism evidence="3 4">
    <name type="scientific">Drosophila yakuba</name>
    <name type="common">Fruit fly</name>
    <dbReference type="NCBI Taxonomy" id="7245"/>
    <lineage>
        <taxon>Eukaryota</taxon>
        <taxon>Metazoa</taxon>
        <taxon>Ecdysozoa</taxon>
        <taxon>Arthropoda</taxon>
        <taxon>Hexapoda</taxon>
        <taxon>Insecta</taxon>
        <taxon>Pterygota</taxon>
        <taxon>Neoptera</taxon>
        <taxon>Endopterygota</taxon>
        <taxon>Diptera</taxon>
        <taxon>Brachycera</taxon>
        <taxon>Muscomorpha</taxon>
        <taxon>Ephydroidea</taxon>
        <taxon>Drosophilidae</taxon>
        <taxon>Drosophila</taxon>
        <taxon>Sophophora</taxon>
    </lineage>
</organism>
<dbReference type="EMBL" id="CM000162">
    <property type="protein sequence ID" value="EDX02490.2"/>
    <property type="molecule type" value="Genomic_DNA"/>
</dbReference>
<dbReference type="Pfam" id="PF15018">
    <property type="entry name" value="InaF-motif"/>
    <property type="match status" value="1"/>
</dbReference>
<dbReference type="GO" id="GO:0016057">
    <property type="term" value="P:regulation of membrane potential in photoreceptor cell"/>
    <property type="evidence" value="ECO:0007669"/>
    <property type="project" value="EnsemblMetazoa"/>
</dbReference>
<dbReference type="KEGG" id="dya:Dyak_GE17601"/>
<keyword evidence="2" id="KW-1133">Transmembrane helix</keyword>
<dbReference type="HOGENOM" id="CLU_2608628_0_0_1"/>
<dbReference type="AlphaFoldDB" id="B4Q1R5"/>
<dbReference type="GO" id="GO:0005246">
    <property type="term" value="F:calcium channel regulator activity"/>
    <property type="evidence" value="ECO:0007669"/>
    <property type="project" value="EnsemblMetazoa"/>
</dbReference>
<protein>
    <submittedName>
        <fullName evidence="3">Uncharacterized protein</fullName>
    </submittedName>
</protein>
<feature type="compositionally biased region" description="Basic and acidic residues" evidence="1">
    <location>
        <begin position="1"/>
        <end position="12"/>
    </location>
</feature>
<keyword evidence="2" id="KW-0812">Transmembrane</keyword>
<evidence type="ECO:0000256" key="2">
    <source>
        <dbReference type="SAM" id="Phobius"/>
    </source>
</evidence>
<dbReference type="InterPro" id="IPR029162">
    <property type="entry name" value="InaF-motif"/>
</dbReference>
<feature type="transmembrane region" description="Helical" evidence="2">
    <location>
        <begin position="105"/>
        <end position="125"/>
    </location>
</feature>
<evidence type="ECO:0000313" key="4">
    <source>
        <dbReference type="Proteomes" id="UP000002282"/>
    </source>
</evidence>